<sequence length="272" mass="29172">MTLFTVNAETCARDGLCASVCPAGCIDWQPGELPVPHEKKFAYCIGCGHCVAVCPHGALHLDRFPAGPVSLDSGHRPSLEQVEQLLLGRRSMRAYKPEPPDRDLVARLLDLTQYAPSGHNARPVRWVVVSTPQGVRTVAEAIVDWMRDEAQRETPLAATLHLAGLVAAFDAGVDMICRDAPMLAVAHAPTRGVTPLEDGIIAVTYLELAASGAGLGACWCGYLRAAALHDAGVRRLLGIPDDHTCCGALTLGRPARRFVAAPPRPRADVRWL</sequence>
<dbReference type="SUPFAM" id="SSF55469">
    <property type="entry name" value="FMN-dependent nitroreductase-like"/>
    <property type="match status" value="1"/>
</dbReference>
<dbReference type="EMBL" id="CP002431">
    <property type="protein sequence ID" value="ADU63917.1"/>
    <property type="molecule type" value="Genomic_DNA"/>
</dbReference>
<dbReference type="PROSITE" id="PS00198">
    <property type="entry name" value="4FE4S_FER_1"/>
    <property type="match status" value="1"/>
</dbReference>
<dbReference type="PANTHER" id="PTHR43673">
    <property type="entry name" value="NAD(P)H NITROREDUCTASE YDGI-RELATED"/>
    <property type="match status" value="1"/>
</dbReference>
<dbReference type="OrthoDB" id="368873at2"/>
<dbReference type="InterPro" id="IPR017896">
    <property type="entry name" value="4Fe4S_Fe-S-bd"/>
</dbReference>
<dbReference type="InterPro" id="IPR000415">
    <property type="entry name" value="Nitroreductase-like"/>
</dbReference>
<evidence type="ECO:0000256" key="4">
    <source>
        <dbReference type="ARBA" id="ARBA00023004"/>
    </source>
</evidence>
<keyword evidence="4" id="KW-0408">Iron</keyword>
<protein>
    <submittedName>
        <fullName evidence="7">Nitroreductase</fullName>
    </submittedName>
</protein>
<evidence type="ECO:0000313" key="8">
    <source>
        <dbReference type="Proteomes" id="UP000002191"/>
    </source>
</evidence>
<evidence type="ECO:0000256" key="5">
    <source>
        <dbReference type="ARBA" id="ARBA00023014"/>
    </source>
</evidence>
<reference evidence="7 8" key="2">
    <citation type="journal article" date="2014" name="Genome Announc.">
        <title>Complete Genome Sequence of the Subsurface, Mesophilic Sulfate-Reducing Bacterium Desulfovibrio aespoeensis Aspo-2.</title>
        <authorList>
            <person name="Pedersen K."/>
            <person name="Bengtsson A."/>
            <person name="Edlund J."/>
            <person name="Rabe L."/>
            <person name="Hazen T."/>
            <person name="Chakraborty R."/>
            <person name="Goodwin L."/>
            <person name="Shapiro N."/>
        </authorList>
    </citation>
    <scope>NUCLEOTIDE SEQUENCE [LARGE SCALE GENOMIC DNA]</scope>
    <source>
        <strain evidence="8">ATCC 700646 / DSM 10631 / Aspo-2</strain>
    </source>
</reference>
<dbReference type="RefSeq" id="WP_013515820.1">
    <property type="nucleotide sequence ID" value="NC_014844.1"/>
</dbReference>
<reference evidence="8" key="1">
    <citation type="submission" date="2010-12" db="EMBL/GenBank/DDBJ databases">
        <title>Complete sequence of Desulfovibrio aespoeensis Aspo-2.</title>
        <authorList>
            <consortium name="US DOE Joint Genome Institute"/>
            <person name="Lucas S."/>
            <person name="Copeland A."/>
            <person name="Lapidus A."/>
            <person name="Cheng J.-F."/>
            <person name="Goodwin L."/>
            <person name="Pitluck S."/>
            <person name="Chertkov O."/>
            <person name="Misra M."/>
            <person name="Detter J.C."/>
            <person name="Han C."/>
            <person name="Tapia R."/>
            <person name="Land M."/>
            <person name="Hauser L."/>
            <person name="Kyrpides N."/>
            <person name="Ivanova N."/>
            <person name="Ovchinnikova G."/>
            <person name="Pedersen K."/>
            <person name="Jagevall S."/>
            <person name="Hazen T."/>
            <person name="Woyke T."/>
        </authorList>
    </citation>
    <scope>NUCLEOTIDE SEQUENCE [LARGE SCALE GENOMIC DNA]</scope>
    <source>
        <strain evidence="8">ATCC 700646 / DSM 10631 / Aspo-2</strain>
    </source>
</reference>
<dbReference type="Gene3D" id="3.30.70.20">
    <property type="match status" value="1"/>
</dbReference>
<dbReference type="CDD" id="cd02143">
    <property type="entry name" value="nitroreductase_FeS-like"/>
    <property type="match status" value="1"/>
</dbReference>
<dbReference type="eggNOG" id="COG2221">
    <property type="taxonomic scope" value="Bacteria"/>
</dbReference>
<dbReference type="Proteomes" id="UP000002191">
    <property type="component" value="Chromosome"/>
</dbReference>
<dbReference type="InterPro" id="IPR017900">
    <property type="entry name" value="4Fe4S_Fe_S_CS"/>
</dbReference>
<feature type="domain" description="4Fe-4S ferredoxin-type" evidence="6">
    <location>
        <begin position="2"/>
        <end position="31"/>
    </location>
</feature>
<dbReference type="AlphaFoldDB" id="E6VYQ0"/>
<comment type="similarity">
    <text evidence="1">Belongs to the nitroreductase family.</text>
</comment>
<keyword evidence="8" id="KW-1185">Reference proteome</keyword>
<dbReference type="Pfam" id="PF00881">
    <property type="entry name" value="Nitroreductase"/>
    <property type="match status" value="1"/>
</dbReference>
<evidence type="ECO:0000256" key="2">
    <source>
        <dbReference type="ARBA" id="ARBA00022723"/>
    </source>
</evidence>
<dbReference type="SUPFAM" id="SSF54862">
    <property type="entry name" value="4Fe-4S ferredoxins"/>
    <property type="match status" value="1"/>
</dbReference>
<accession>E6VYQ0</accession>
<dbReference type="InterPro" id="IPR029479">
    <property type="entry name" value="Nitroreductase"/>
</dbReference>
<evidence type="ECO:0000256" key="1">
    <source>
        <dbReference type="ARBA" id="ARBA00007118"/>
    </source>
</evidence>
<dbReference type="eggNOG" id="COG0778">
    <property type="taxonomic scope" value="Bacteria"/>
</dbReference>
<dbReference type="HOGENOM" id="CLU_070764_2_0_7"/>
<evidence type="ECO:0000259" key="6">
    <source>
        <dbReference type="PROSITE" id="PS51379"/>
    </source>
</evidence>
<dbReference type="GO" id="GO:0016491">
    <property type="term" value="F:oxidoreductase activity"/>
    <property type="evidence" value="ECO:0007669"/>
    <property type="project" value="UniProtKB-KW"/>
</dbReference>
<dbReference type="PROSITE" id="PS51379">
    <property type="entry name" value="4FE4S_FER_2"/>
    <property type="match status" value="2"/>
</dbReference>
<dbReference type="Gene3D" id="3.40.109.10">
    <property type="entry name" value="NADH Oxidase"/>
    <property type="match status" value="1"/>
</dbReference>
<organism evidence="7 8">
    <name type="scientific">Pseudodesulfovibrio aespoeensis (strain ATCC 700646 / DSM 10631 / Aspo-2)</name>
    <name type="common">Desulfovibrio aespoeensis</name>
    <dbReference type="NCBI Taxonomy" id="643562"/>
    <lineage>
        <taxon>Bacteria</taxon>
        <taxon>Pseudomonadati</taxon>
        <taxon>Thermodesulfobacteriota</taxon>
        <taxon>Desulfovibrionia</taxon>
        <taxon>Desulfovibrionales</taxon>
        <taxon>Desulfovibrionaceae</taxon>
    </lineage>
</organism>
<dbReference type="STRING" id="643562.Daes_2923"/>
<name>E6VYQ0_PSEA9</name>
<keyword evidence="3" id="KW-0560">Oxidoreductase</keyword>
<dbReference type="KEGG" id="das:Daes_2923"/>
<keyword evidence="5" id="KW-0411">Iron-sulfur</keyword>
<dbReference type="Pfam" id="PF13187">
    <property type="entry name" value="Fer4_9"/>
    <property type="match status" value="1"/>
</dbReference>
<keyword evidence="2" id="KW-0479">Metal-binding</keyword>
<feature type="domain" description="4Fe-4S ferredoxin-type" evidence="6">
    <location>
        <begin position="34"/>
        <end position="64"/>
    </location>
</feature>
<proteinExistence type="inferred from homology"/>
<gene>
    <name evidence="7" type="ordered locus">Daes_2923</name>
</gene>
<dbReference type="PANTHER" id="PTHR43673:SF10">
    <property type="entry name" value="NADH DEHYDROGENASE_NAD(P)H NITROREDUCTASE XCC3605-RELATED"/>
    <property type="match status" value="1"/>
</dbReference>
<evidence type="ECO:0000256" key="3">
    <source>
        <dbReference type="ARBA" id="ARBA00023002"/>
    </source>
</evidence>
<dbReference type="GO" id="GO:0051536">
    <property type="term" value="F:iron-sulfur cluster binding"/>
    <property type="evidence" value="ECO:0007669"/>
    <property type="project" value="UniProtKB-KW"/>
</dbReference>
<evidence type="ECO:0000313" key="7">
    <source>
        <dbReference type="EMBL" id="ADU63917.1"/>
    </source>
</evidence>
<dbReference type="GO" id="GO:0046872">
    <property type="term" value="F:metal ion binding"/>
    <property type="evidence" value="ECO:0007669"/>
    <property type="project" value="UniProtKB-KW"/>
</dbReference>